<dbReference type="EC" id="1.1.1.1" evidence="3"/>
<keyword evidence="7 12" id="KW-0560">Oxidoreductase</keyword>
<dbReference type="PANTHER" id="PTHR42940:SF8">
    <property type="entry name" value="VACUOLAR PROTEIN SORTING-ASSOCIATED PROTEIN 11"/>
    <property type="match status" value="1"/>
</dbReference>
<protein>
    <recommendedName>
        <fullName evidence="4">Alcohol dehydrogenase</fullName>
        <ecNumber evidence="3">1.1.1.1</ecNumber>
    </recommendedName>
</protein>
<evidence type="ECO:0000313" key="12">
    <source>
        <dbReference type="EMBL" id="MEF2964221.1"/>
    </source>
</evidence>
<dbReference type="SUPFAM" id="SSF50129">
    <property type="entry name" value="GroES-like"/>
    <property type="match status" value="1"/>
</dbReference>
<dbReference type="Proteomes" id="UP001306950">
    <property type="component" value="Unassembled WGS sequence"/>
</dbReference>
<dbReference type="Gene3D" id="3.90.180.10">
    <property type="entry name" value="Medium-chain alcohol dehydrogenases, catalytic domain"/>
    <property type="match status" value="1"/>
</dbReference>
<evidence type="ECO:0000256" key="7">
    <source>
        <dbReference type="ARBA" id="ARBA00023002"/>
    </source>
</evidence>
<dbReference type="CDD" id="cd08297">
    <property type="entry name" value="CAD3"/>
    <property type="match status" value="1"/>
</dbReference>
<keyword evidence="13" id="KW-1185">Reference proteome</keyword>
<comment type="cofactor">
    <cofactor evidence="1 10">
        <name>Zn(2+)</name>
        <dbReference type="ChEBI" id="CHEBI:29105"/>
    </cofactor>
</comment>
<evidence type="ECO:0000256" key="1">
    <source>
        <dbReference type="ARBA" id="ARBA00001947"/>
    </source>
</evidence>
<evidence type="ECO:0000256" key="2">
    <source>
        <dbReference type="ARBA" id="ARBA00008072"/>
    </source>
</evidence>
<dbReference type="InterPro" id="IPR011032">
    <property type="entry name" value="GroES-like_sf"/>
</dbReference>
<reference evidence="12 13" key="1">
    <citation type="submission" date="2024-02" db="EMBL/GenBank/DDBJ databases">
        <title>A nitrogen-fixing paenibacillus bacterium.</title>
        <authorList>
            <person name="Zhang W.L."/>
            <person name="Chen S.F."/>
        </authorList>
    </citation>
    <scope>NUCLEOTIDE SEQUENCE [LARGE SCALE GENOMIC DNA]</scope>
    <source>
        <strain evidence="12 13">M1</strain>
    </source>
</reference>
<comment type="similarity">
    <text evidence="2 10">Belongs to the zinc-containing alcohol dehydrogenase family.</text>
</comment>
<evidence type="ECO:0000256" key="9">
    <source>
        <dbReference type="ARBA" id="ARBA00049243"/>
    </source>
</evidence>
<dbReference type="InterPro" id="IPR020843">
    <property type="entry name" value="ER"/>
</dbReference>
<dbReference type="InterPro" id="IPR002328">
    <property type="entry name" value="ADH_Zn_CS"/>
</dbReference>
<dbReference type="EMBL" id="JAZHPZ010000001">
    <property type="protein sequence ID" value="MEF2964221.1"/>
    <property type="molecule type" value="Genomic_DNA"/>
</dbReference>
<evidence type="ECO:0000256" key="6">
    <source>
        <dbReference type="ARBA" id="ARBA00022833"/>
    </source>
</evidence>
<keyword evidence="6 10" id="KW-0862">Zinc</keyword>
<dbReference type="InterPro" id="IPR013154">
    <property type="entry name" value="ADH-like_N"/>
</dbReference>
<feature type="domain" description="Enoyl reductase (ER)" evidence="11">
    <location>
        <begin position="11"/>
        <end position="334"/>
    </location>
</feature>
<dbReference type="NCBIfam" id="NF006940">
    <property type="entry name" value="PRK09422.1"/>
    <property type="match status" value="1"/>
</dbReference>
<dbReference type="SMART" id="SM00829">
    <property type="entry name" value="PKS_ER"/>
    <property type="match status" value="1"/>
</dbReference>
<keyword evidence="5 10" id="KW-0479">Metal-binding</keyword>
<evidence type="ECO:0000259" key="11">
    <source>
        <dbReference type="SMART" id="SM00829"/>
    </source>
</evidence>
<evidence type="ECO:0000256" key="8">
    <source>
        <dbReference type="ARBA" id="ARBA00049164"/>
    </source>
</evidence>
<accession>A0ABU7VKG9</accession>
<dbReference type="Gene3D" id="3.40.50.720">
    <property type="entry name" value="NAD(P)-binding Rossmann-like Domain"/>
    <property type="match status" value="1"/>
</dbReference>
<dbReference type="InterPro" id="IPR036291">
    <property type="entry name" value="NAD(P)-bd_dom_sf"/>
</dbReference>
<evidence type="ECO:0000256" key="5">
    <source>
        <dbReference type="ARBA" id="ARBA00022723"/>
    </source>
</evidence>
<comment type="catalytic activity">
    <reaction evidence="8">
        <text>a secondary alcohol + NAD(+) = a ketone + NADH + H(+)</text>
        <dbReference type="Rhea" id="RHEA:10740"/>
        <dbReference type="ChEBI" id="CHEBI:15378"/>
        <dbReference type="ChEBI" id="CHEBI:17087"/>
        <dbReference type="ChEBI" id="CHEBI:35681"/>
        <dbReference type="ChEBI" id="CHEBI:57540"/>
        <dbReference type="ChEBI" id="CHEBI:57945"/>
        <dbReference type="EC" id="1.1.1.1"/>
    </reaction>
</comment>
<dbReference type="RefSeq" id="WP_331844468.1">
    <property type="nucleotide sequence ID" value="NZ_JAZHPZ010000001.1"/>
</dbReference>
<evidence type="ECO:0000256" key="10">
    <source>
        <dbReference type="RuleBase" id="RU361277"/>
    </source>
</evidence>
<comment type="caution">
    <text evidence="12">The sequence shown here is derived from an EMBL/GenBank/DDBJ whole genome shotgun (WGS) entry which is preliminary data.</text>
</comment>
<sequence>MKAAVVHEFHGNLEIKDVPKPEAGPGQVLVHIEACGVCHTDLHAVHGDWPVKPIMPLIPGHEGVGVVERLGEGVTHLRVGDRVGIPWLYSACGYCEYCLTGRENLCPNQQNAGYSVNGSYAEYCLADADYVVKIPDNLDFIEAAPLFCAGVTVYKALKVSEAKPGQWVAIYGIGGLGHLAVQYAKAMGMNVVAVDTFDEKLDLAKSLGADLAVNPKQEDSAEWIKQKIGGVHAAVCTAVSKPAFDQAYRSIRRGGSCVLVGLPPESMDVPIFDTVLGGINLVGSIVGSRRDLQEALQLAAEGKIKAIIETKHLDDINEVFRDLEEGTINGRVVLDMR</sequence>
<evidence type="ECO:0000313" key="13">
    <source>
        <dbReference type="Proteomes" id="UP001306950"/>
    </source>
</evidence>
<name>A0ABU7VKG9_9BACL</name>
<dbReference type="SUPFAM" id="SSF51735">
    <property type="entry name" value="NAD(P)-binding Rossmann-fold domains"/>
    <property type="match status" value="1"/>
</dbReference>
<dbReference type="PROSITE" id="PS00059">
    <property type="entry name" value="ADH_ZINC"/>
    <property type="match status" value="1"/>
</dbReference>
<dbReference type="GO" id="GO:0004022">
    <property type="term" value="F:alcohol dehydrogenase (NAD+) activity"/>
    <property type="evidence" value="ECO:0007669"/>
    <property type="project" value="UniProtKB-EC"/>
</dbReference>
<dbReference type="Pfam" id="PF00107">
    <property type="entry name" value="ADH_zinc_N"/>
    <property type="match status" value="1"/>
</dbReference>
<organism evidence="12 13">
    <name type="scientific">Paenibacillus haidiansis</name>
    <dbReference type="NCBI Taxonomy" id="1574488"/>
    <lineage>
        <taxon>Bacteria</taxon>
        <taxon>Bacillati</taxon>
        <taxon>Bacillota</taxon>
        <taxon>Bacilli</taxon>
        <taxon>Bacillales</taxon>
        <taxon>Paenibacillaceae</taxon>
        <taxon>Paenibacillus</taxon>
    </lineage>
</organism>
<dbReference type="InterPro" id="IPR013149">
    <property type="entry name" value="ADH-like_C"/>
</dbReference>
<gene>
    <name evidence="12" type="primary">adhP</name>
    <name evidence="12" type="ORF">V3851_00135</name>
</gene>
<dbReference type="PANTHER" id="PTHR42940">
    <property type="entry name" value="ALCOHOL DEHYDROGENASE 1-RELATED"/>
    <property type="match status" value="1"/>
</dbReference>
<evidence type="ECO:0000256" key="4">
    <source>
        <dbReference type="ARBA" id="ARBA00016352"/>
    </source>
</evidence>
<proteinExistence type="inferred from homology"/>
<dbReference type="Pfam" id="PF08240">
    <property type="entry name" value="ADH_N"/>
    <property type="match status" value="1"/>
</dbReference>
<evidence type="ECO:0000256" key="3">
    <source>
        <dbReference type="ARBA" id="ARBA00013190"/>
    </source>
</evidence>
<comment type="catalytic activity">
    <reaction evidence="9">
        <text>a primary alcohol + NAD(+) = an aldehyde + NADH + H(+)</text>
        <dbReference type="Rhea" id="RHEA:10736"/>
        <dbReference type="ChEBI" id="CHEBI:15378"/>
        <dbReference type="ChEBI" id="CHEBI:15734"/>
        <dbReference type="ChEBI" id="CHEBI:17478"/>
        <dbReference type="ChEBI" id="CHEBI:57540"/>
        <dbReference type="ChEBI" id="CHEBI:57945"/>
        <dbReference type="EC" id="1.1.1.1"/>
    </reaction>
</comment>